<dbReference type="PANTHER" id="PTHR33164">
    <property type="entry name" value="TRANSCRIPTIONAL REGULATOR, MARR FAMILY"/>
    <property type="match status" value="1"/>
</dbReference>
<evidence type="ECO:0000259" key="1">
    <source>
        <dbReference type="PROSITE" id="PS50995"/>
    </source>
</evidence>
<evidence type="ECO:0000313" key="3">
    <source>
        <dbReference type="Proteomes" id="UP000749040"/>
    </source>
</evidence>
<gene>
    <name evidence="2" type="ORF">ITX44_21665</name>
</gene>
<feature type="domain" description="HTH marR-type" evidence="1">
    <location>
        <begin position="25"/>
        <end position="157"/>
    </location>
</feature>
<dbReference type="PROSITE" id="PS50995">
    <property type="entry name" value="HTH_MARR_2"/>
    <property type="match status" value="1"/>
</dbReference>
<evidence type="ECO:0000313" key="2">
    <source>
        <dbReference type="EMBL" id="MBM9507091.1"/>
    </source>
</evidence>
<dbReference type="SMART" id="SM00347">
    <property type="entry name" value="HTH_MARR"/>
    <property type="match status" value="1"/>
</dbReference>
<dbReference type="PANTHER" id="PTHR33164:SF43">
    <property type="entry name" value="HTH-TYPE TRANSCRIPTIONAL REPRESSOR YETL"/>
    <property type="match status" value="1"/>
</dbReference>
<dbReference type="Pfam" id="PF12802">
    <property type="entry name" value="MarR_2"/>
    <property type="match status" value="1"/>
</dbReference>
<name>A0ABS2TVU2_9ACTN</name>
<dbReference type="InterPro" id="IPR036388">
    <property type="entry name" value="WH-like_DNA-bd_sf"/>
</dbReference>
<dbReference type="InterPro" id="IPR036390">
    <property type="entry name" value="WH_DNA-bd_sf"/>
</dbReference>
<dbReference type="InterPro" id="IPR000835">
    <property type="entry name" value="HTH_MarR-typ"/>
</dbReference>
<protein>
    <submittedName>
        <fullName evidence="2">MarR family transcriptional regulator</fullName>
    </submittedName>
</protein>
<comment type="caution">
    <text evidence="2">The sequence shown here is derived from an EMBL/GenBank/DDBJ whole genome shotgun (WGS) entry which is preliminary data.</text>
</comment>
<organism evidence="2 3">
    <name type="scientific">Actinacidiphila acididurans</name>
    <dbReference type="NCBI Taxonomy" id="2784346"/>
    <lineage>
        <taxon>Bacteria</taxon>
        <taxon>Bacillati</taxon>
        <taxon>Actinomycetota</taxon>
        <taxon>Actinomycetes</taxon>
        <taxon>Kitasatosporales</taxon>
        <taxon>Streptomycetaceae</taxon>
        <taxon>Actinacidiphila</taxon>
    </lineage>
</organism>
<accession>A0ABS2TVU2</accession>
<proteinExistence type="predicted"/>
<dbReference type="PRINTS" id="PR00598">
    <property type="entry name" value="HTHMARR"/>
</dbReference>
<dbReference type="Proteomes" id="UP000749040">
    <property type="component" value="Unassembled WGS sequence"/>
</dbReference>
<sequence>MARSGTAEQAGAQAPLTPRADFPLAGRSGYLLHKAALLLLEDVEQALDGIGMRSRYFFVLASLAGGPDLSQQDLSRLLSLDPTTVVALVDEMERNQHVERRRNPADRRRYNLILTESGREALAEADRVVTEAESAFFGGLADDEREALRGMLGRLMEGRWPASVCTA</sequence>
<dbReference type="SUPFAM" id="SSF46785">
    <property type="entry name" value="Winged helix' DNA-binding domain"/>
    <property type="match status" value="1"/>
</dbReference>
<dbReference type="Gene3D" id="1.10.10.10">
    <property type="entry name" value="Winged helix-like DNA-binding domain superfamily/Winged helix DNA-binding domain"/>
    <property type="match status" value="1"/>
</dbReference>
<dbReference type="InterPro" id="IPR039422">
    <property type="entry name" value="MarR/SlyA-like"/>
</dbReference>
<reference evidence="2 3" key="1">
    <citation type="submission" date="2021-01" db="EMBL/GenBank/DDBJ databases">
        <title>Streptomyces acididurans sp. nov., isolated from a peat swamp forest soil.</title>
        <authorList>
            <person name="Chantavorakit T."/>
            <person name="Duangmal K."/>
        </authorList>
    </citation>
    <scope>NUCLEOTIDE SEQUENCE [LARGE SCALE GENOMIC DNA]</scope>
    <source>
        <strain evidence="2 3">KK5PA1</strain>
    </source>
</reference>
<dbReference type="RefSeq" id="WP_205358944.1">
    <property type="nucleotide sequence ID" value="NZ_JADKYB010000011.1"/>
</dbReference>
<keyword evidence="3" id="KW-1185">Reference proteome</keyword>
<dbReference type="EMBL" id="JADKYB010000011">
    <property type="protein sequence ID" value="MBM9507091.1"/>
    <property type="molecule type" value="Genomic_DNA"/>
</dbReference>